<reference evidence="2" key="1">
    <citation type="submission" date="2017-05" db="EMBL/GenBank/DDBJ databases">
        <authorList>
            <person name="Imhoff J.F."/>
            <person name="Rahn T."/>
            <person name="Kuenzel S."/>
            <person name="Neulinger S.C."/>
        </authorList>
    </citation>
    <scope>NUCLEOTIDE SEQUENCE</scope>
    <source>
        <strain evidence="2">DSM 4395</strain>
    </source>
</reference>
<dbReference type="RefSeq" id="WP_201244826.1">
    <property type="nucleotide sequence ID" value="NZ_NHSF01000051.1"/>
</dbReference>
<dbReference type="PANTHER" id="PTHR45228">
    <property type="entry name" value="CYCLIC DI-GMP PHOSPHODIESTERASE TM_0186-RELATED"/>
    <property type="match status" value="1"/>
</dbReference>
<dbReference type="AlphaFoldDB" id="A0AAJ0UFC3"/>
<dbReference type="PROSITE" id="PS51832">
    <property type="entry name" value="HD_GYP"/>
    <property type="match status" value="1"/>
</dbReference>
<dbReference type="PANTHER" id="PTHR45228:SF5">
    <property type="entry name" value="CYCLIC DI-GMP PHOSPHODIESTERASE VC_1348-RELATED"/>
    <property type="match status" value="1"/>
</dbReference>
<keyword evidence="3" id="KW-1185">Reference proteome</keyword>
<evidence type="ECO:0000313" key="3">
    <source>
        <dbReference type="Proteomes" id="UP001296967"/>
    </source>
</evidence>
<name>A0AAJ0UFC3_HALSE</name>
<dbReference type="InterPro" id="IPR037522">
    <property type="entry name" value="HD_GYP_dom"/>
</dbReference>
<evidence type="ECO:0000259" key="1">
    <source>
        <dbReference type="PROSITE" id="PS51832"/>
    </source>
</evidence>
<evidence type="ECO:0000313" key="2">
    <source>
        <dbReference type="EMBL" id="MBK5930417.1"/>
    </source>
</evidence>
<reference evidence="2" key="2">
    <citation type="journal article" date="2020" name="Microorganisms">
        <title>Osmotic Adaptation and Compatible Solute Biosynthesis of Phototrophic Bacteria as Revealed from Genome Analyses.</title>
        <authorList>
            <person name="Imhoff J.F."/>
            <person name="Rahn T."/>
            <person name="Kunzel S."/>
            <person name="Keller A."/>
            <person name="Neulinger S.C."/>
        </authorList>
    </citation>
    <scope>NUCLEOTIDE SEQUENCE</scope>
    <source>
        <strain evidence="2">DSM 4395</strain>
    </source>
</reference>
<proteinExistence type="predicted"/>
<comment type="caution">
    <text evidence="2">The sequence shown here is derived from an EMBL/GenBank/DDBJ whole genome shotgun (WGS) entry which is preliminary data.</text>
</comment>
<feature type="domain" description="HD-GYP" evidence="1">
    <location>
        <begin position="1"/>
        <end position="61"/>
    </location>
</feature>
<accession>A0AAJ0UFC3</accession>
<dbReference type="Proteomes" id="UP001296967">
    <property type="component" value="Unassembled WGS sequence"/>
</dbReference>
<dbReference type="EMBL" id="NHSF01000051">
    <property type="protein sequence ID" value="MBK5930417.1"/>
    <property type="molecule type" value="Genomic_DNA"/>
</dbReference>
<dbReference type="SUPFAM" id="SSF109604">
    <property type="entry name" value="HD-domain/PDEase-like"/>
    <property type="match status" value="1"/>
</dbReference>
<protein>
    <recommendedName>
        <fullName evidence="1">HD-GYP domain-containing protein</fullName>
    </recommendedName>
</protein>
<dbReference type="InterPro" id="IPR052020">
    <property type="entry name" value="Cyclic_di-GMP/3'3'-cGAMP_PDE"/>
</dbReference>
<dbReference type="Gene3D" id="1.10.3210.10">
    <property type="entry name" value="Hypothetical protein af1432"/>
    <property type="match status" value="1"/>
</dbReference>
<sequence>MALGDVYDALISRRVYKPPFSHRRAVEIIQEGRGGHFDPQVVDAFIACQEDLRQIALAHANHQDELEALEQTDDRRLTYSR</sequence>
<gene>
    <name evidence="2" type="ORF">CCR82_07750</name>
</gene>
<organism evidence="2 3">
    <name type="scientific">Halochromatium salexigens</name>
    <name type="common">Chromatium salexigens</name>
    <dbReference type="NCBI Taxonomy" id="49447"/>
    <lineage>
        <taxon>Bacteria</taxon>
        <taxon>Pseudomonadati</taxon>
        <taxon>Pseudomonadota</taxon>
        <taxon>Gammaproteobacteria</taxon>
        <taxon>Chromatiales</taxon>
        <taxon>Chromatiaceae</taxon>
        <taxon>Halochromatium</taxon>
    </lineage>
</organism>